<reference evidence="7 8" key="1">
    <citation type="submission" date="2015-08" db="EMBL/GenBank/DDBJ databases">
        <title>Investigation of the bacterial diversity of lava forest soil.</title>
        <authorList>
            <person name="Lee J.S."/>
        </authorList>
    </citation>
    <scope>NUCLEOTIDE SEQUENCE [LARGE SCALE GENOMIC DNA]</scope>
    <source>
        <strain evidence="7 8">GJW-30</strain>
    </source>
</reference>
<dbReference type="Proteomes" id="UP000236884">
    <property type="component" value="Chromosome"/>
</dbReference>
<dbReference type="InterPro" id="IPR058163">
    <property type="entry name" value="LysR-type_TF_proteobact-type"/>
</dbReference>
<dbReference type="Gene3D" id="3.40.190.290">
    <property type="match status" value="1"/>
</dbReference>
<sequence length="302" mass="33365">MSNGFDNLDWDDLRVFLHVARTGNLTQAARRLRIDPSTVSRRIAQLESSLGLAVFQRQRVGLKLSEIGESLLRHIETMESALVSFREQVGAEETSVGGTVRLATMEGIASLYLAERLGGLKKIAPELTIELITSSQTVHVNRREADLFLSFFKPPGQGLVSEKIGGFLLKLYASEEYLEAHGTPADAAALQEHVFVSYVEDLIQVDSVRWLRDVIEAPNVSFHSTSMIAQTTAAAGGLGIVLLPTFSVSRCPELKCILDGKVQTGREVWLNVHTDLQFSPRIRTVTAFLKKLFKSDPAMHAY</sequence>
<evidence type="ECO:0000313" key="8">
    <source>
        <dbReference type="Proteomes" id="UP000236884"/>
    </source>
</evidence>
<evidence type="ECO:0000256" key="3">
    <source>
        <dbReference type="ARBA" id="ARBA00023015"/>
    </source>
</evidence>
<dbReference type="Gene3D" id="1.10.10.10">
    <property type="entry name" value="Winged helix-like DNA-binding domain superfamily/Winged helix DNA-binding domain"/>
    <property type="match status" value="1"/>
</dbReference>
<evidence type="ECO:0000313" key="7">
    <source>
        <dbReference type="EMBL" id="BAT61542.1"/>
    </source>
</evidence>
<dbReference type="PROSITE" id="PS50931">
    <property type="entry name" value="HTH_LYSR"/>
    <property type="match status" value="1"/>
</dbReference>
<dbReference type="EMBL" id="AP014946">
    <property type="protein sequence ID" value="BAT61542.1"/>
    <property type="molecule type" value="Genomic_DNA"/>
</dbReference>
<dbReference type="GO" id="GO:0003700">
    <property type="term" value="F:DNA-binding transcription factor activity"/>
    <property type="evidence" value="ECO:0007669"/>
    <property type="project" value="InterPro"/>
</dbReference>
<dbReference type="InterPro" id="IPR000847">
    <property type="entry name" value="LysR_HTH_N"/>
</dbReference>
<keyword evidence="5" id="KW-0804">Transcription</keyword>
<dbReference type="FunFam" id="1.10.10.10:FF:000001">
    <property type="entry name" value="LysR family transcriptional regulator"/>
    <property type="match status" value="1"/>
</dbReference>
<keyword evidence="8" id="KW-1185">Reference proteome</keyword>
<comment type="similarity">
    <text evidence="2">Belongs to the LysR transcriptional regulatory family.</text>
</comment>
<evidence type="ECO:0000256" key="2">
    <source>
        <dbReference type="ARBA" id="ARBA00009437"/>
    </source>
</evidence>
<evidence type="ECO:0000256" key="4">
    <source>
        <dbReference type="ARBA" id="ARBA00023125"/>
    </source>
</evidence>
<dbReference type="SUPFAM" id="SSF53850">
    <property type="entry name" value="Periplasmic binding protein-like II"/>
    <property type="match status" value="1"/>
</dbReference>
<comment type="function">
    <text evidence="1">NodD regulates the expression of the nodABCFE genes which encode other nodulation proteins. NodD is also a negative regulator of its own expression. Binds flavonoids as inducers.</text>
</comment>
<dbReference type="GO" id="GO:0006351">
    <property type="term" value="P:DNA-templated transcription"/>
    <property type="evidence" value="ECO:0007669"/>
    <property type="project" value="TreeGrafter"/>
</dbReference>
<dbReference type="AlphaFoldDB" id="A0A0S3Q006"/>
<feature type="domain" description="HTH lysR-type" evidence="6">
    <location>
        <begin position="8"/>
        <end position="65"/>
    </location>
</feature>
<gene>
    <name evidence="7" type="primary">gltC_5</name>
    <name evidence="7" type="ORF">GJW-30_1_04099</name>
</gene>
<name>A0A0S3Q006_9BRAD</name>
<dbReference type="OrthoDB" id="9787460at2"/>
<organism evidence="7 8">
    <name type="scientific">Variibacter gotjawalensis</name>
    <dbReference type="NCBI Taxonomy" id="1333996"/>
    <lineage>
        <taxon>Bacteria</taxon>
        <taxon>Pseudomonadati</taxon>
        <taxon>Pseudomonadota</taxon>
        <taxon>Alphaproteobacteria</taxon>
        <taxon>Hyphomicrobiales</taxon>
        <taxon>Nitrobacteraceae</taxon>
        <taxon>Variibacter</taxon>
    </lineage>
</organism>
<evidence type="ECO:0000259" key="6">
    <source>
        <dbReference type="PROSITE" id="PS50931"/>
    </source>
</evidence>
<dbReference type="Pfam" id="PF03466">
    <property type="entry name" value="LysR_substrate"/>
    <property type="match status" value="1"/>
</dbReference>
<dbReference type="PANTHER" id="PTHR30537:SF3">
    <property type="entry name" value="TRANSCRIPTIONAL REGULATORY PROTEIN"/>
    <property type="match status" value="1"/>
</dbReference>
<dbReference type="Pfam" id="PF00126">
    <property type="entry name" value="HTH_1"/>
    <property type="match status" value="1"/>
</dbReference>
<dbReference type="PANTHER" id="PTHR30537">
    <property type="entry name" value="HTH-TYPE TRANSCRIPTIONAL REGULATOR"/>
    <property type="match status" value="1"/>
</dbReference>
<evidence type="ECO:0000256" key="1">
    <source>
        <dbReference type="ARBA" id="ARBA00003502"/>
    </source>
</evidence>
<proteinExistence type="inferred from homology"/>
<keyword evidence="4" id="KW-0238">DNA-binding</keyword>
<protein>
    <submittedName>
        <fullName evidence="7">HTH-type transcriptional regulator GltC</fullName>
    </submittedName>
</protein>
<dbReference type="RefSeq" id="WP_096358226.1">
    <property type="nucleotide sequence ID" value="NZ_AP014946.1"/>
</dbReference>
<evidence type="ECO:0000256" key="5">
    <source>
        <dbReference type="ARBA" id="ARBA00023163"/>
    </source>
</evidence>
<dbReference type="SUPFAM" id="SSF46785">
    <property type="entry name" value="Winged helix' DNA-binding domain"/>
    <property type="match status" value="1"/>
</dbReference>
<dbReference type="GO" id="GO:0043565">
    <property type="term" value="F:sequence-specific DNA binding"/>
    <property type="evidence" value="ECO:0007669"/>
    <property type="project" value="TreeGrafter"/>
</dbReference>
<dbReference type="InterPro" id="IPR036390">
    <property type="entry name" value="WH_DNA-bd_sf"/>
</dbReference>
<dbReference type="KEGG" id="vgo:GJW-30_1_04099"/>
<accession>A0A0S3Q006</accession>
<dbReference type="InterPro" id="IPR036388">
    <property type="entry name" value="WH-like_DNA-bd_sf"/>
</dbReference>
<keyword evidence="3" id="KW-0805">Transcription regulation</keyword>
<dbReference type="InterPro" id="IPR005119">
    <property type="entry name" value="LysR_subst-bd"/>
</dbReference>